<feature type="transmembrane region" description="Helical" evidence="12">
    <location>
        <begin position="243"/>
        <end position="267"/>
    </location>
</feature>
<evidence type="ECO:0000256" key="2">
    <source>
        <dbReference type="ARBA" id="ARBA00006810"/>
    </source>
</evidence>
<evidence type="ECO:0000256" key="4">
    <source>
        <dbReference type="ARBA" id="ARBA00022475"/>
    </source>
</evidence>
<evidence type="ECO:0000256" key="13">
    <source>
        <dbReference type="RuleBase" id="RU000483"/>
    </source>
</evidence>
<evidence type="ECO:0000256" key="7">
    <source>
        <dbReference type="ARBA" id="ARBA00022781"/>
    </source>
</evidence>
<evidence type="ECO:0000256" key="8">
    <source>
        <dbReference type="ARBA" id="ARBA00022989"/>
    </source>
</evidence>
<name>A0A3S8ZV41_9NEIS</name>
<gene>
    <name evidence="12" type="primary">atpB</name>
    <name evidence="14" type="ORF">EJO50_12985</name>
</gene>
<dbReference type="OrthoDB" id="9789241at2"/>
<organism evidence="14 15">
    <name type="scientific">Iodobacter ciconiae</name>
    <dbReference type="NCBI Taxonomy" id="2496266"/>
    <lineage>
        <taxon>Bacteria</taxon>
        <taxon>Pseudomonadati</taxon>
        <taxon>Pseudomonadota</taxon>
        <taxon>Betaproteobacteria</taxon>
        <taxon>Neisseriales</taxon>
        <taxon>Chitinibacteraceae</taxon>
        <taxon>Iodobacter</taxon>
    </lineage>
</organism>
<dbReference type="GO" id="GO:0046933">
    <property type="term" value="F:proton-transporting ATP synthase activity, rotational mechanism"/>
    <property type="evidence" value="ECO:0007669"/>
    <property type="project" value="UniProtKB-UniRule"/>
</dbReference>
<dbReference type="InterPro" id="IPR035908">
    <property type="entry name" value="F0_ATP_A_sf"/>
</dbReference>
<dbReference type="GO" id="GO:0016787">
    <property type="term" value="F:hydrolase activity"/>
    <property type="evidence" value="ECO:0007669"/>
    <property type="project" value="UniProtKB-KW"/>
</dbReference>
<keyword evidence="6 12" id="KW-0812">Transmembrane</keyword>
<keyword evidence="10 12" id="KW-0472">Membrane</keyword>
<keyword evidence="3 12" id="KW-0813">Transport</keyword>
<dbReference type="EMBL" id="CP034433">
    <property type="protein sequence ID" value="AZN37319.1"/>
    <property type="molecule type" value="Genomic_DNA"/>
</dbReference>
<feature type="transmembrane region" description="Helical" evidence="12">
    <location>
        <begin position="174"/>
        <end position="197"/>
    </location>
</feature>
<comment type="function">
    <text evidence="12 13">Key component of the proton channel; it plays a direct role in the translocation of protons across the membrane.</text>
</comment>
<keyword evidence="15" id="KW-1185">Reference proteome</keyword>
<dbReference type="HAMAP" id="MF_01393">
    <property type="entry name" value="ATP_synth_a_bact"/>
    <property type="match status" value="1"/>
</dbReference>
<keyword evidence="7 12" id="KW-0375">Hydrogen ion transport</keyword>
<keyword evidence="4 12" id="KW-1003">Cell membrane</keyword>
<evidence type="ECO:0000256" key="5">
    <source>
        <dbReference type="ARBA" id="ARBA00022547"/>
    </source>
</evidence>
<dbReference type="InterPro" id="IPR045082">
    <property type="entry name" value="ATP_syn_F0_a_bact/chloroplast"/>
</dbReference>
<dbReference type="Proteomes" id="UP000282438">
    <property type="component" value="Chromosome"/>
</dbReference>
<dbReference type="InterPro" id="IPR023011">
    <property type="entry name" value="ATP_synth_F0_asu_AS"/>
</dbReference>
<dbReference type="PANTHER" id="PTHR42823">
    <property type="entry name" value="ATP SYNTHASE SUBUNIT A, CHLOROPLASTIC"/>
    <property type="match status" value="1"/>
</dbReference>
<keyword evidence="14" id="KW-0378">Hydrolase</keyword>
<dbReference type="GO" id="GO:0045259">
    <property type="term" value="C:proton-transporting ATP synthase complex"/>
    <property type="evidence" value="ECO:0007669"/>
    <property type="project" value="UniProtKB-KW"/>
</dbReference>
<feature type="transmembrane region" description="Helical" evidence="12">
    <location>
        <begin position="217"/>
        <end position="236"/>
    </location>
</feature>
<dbReference type="RefSeq" id="WP_125974810.1">
    <property type="nucleotide sequence ID" value="NZ_CP034433.1"/>
</dbReference>
<evidence type="ECO:0000256" key="9">
    <source>
        <dbReference type="ARBA" id="ARBA00023065"/>
    </source>
</evidence>
<dbReference type="GO" id="GO:0005886">
    <property type="term" value="C:plasma membrane"/>
    <property type="evidence" value="ECO:0007669"/>
    <property type="project" value="UniProtKB-SubCell"/>
</dbReference>
<dbReference type="KEGG" id="iod:EJO50_12985"/>
<evidence type="ECO:0000256" key="6">
    <source>
        <dbReference type="ARBA" id="ARBA00022692"/>
    </source>
</evidence>
<proteinExistence type="inferred from homology"/>
<dbReference type="Gene3D" id="1.20.120.220">
    <property type="entry name" value="ATP synthase, F0 complex, subunit A"/>
    <property type="match status" value="1"/>
</dbReference>
<reference evidence="14 15" key="1">
    <citation type="submission" date="2018-12" db="EMBL/GenBank/DDBJ databases">
        <title>Complete genome sequence of Iodobacter sp. H11R3.</title>
        <authorList>
            <person name="Bae J.-W."/>
        </authorList>
    </citation>
    <scope>NUCLEOTIDE SEQUENCE [LARGE SCALE GENOMIC DNA]</scope>
    <source>
        <strain evidence="14 15">H11R3</strain>
    </source>
</reference>
<dbReference type="Pfam" id="PF00119">
    <property type="entry name" value="ATP-synt_A"/>
    <property type="match status" value="1"/>
</dbReference>
<dbReference type="NCBIfam" id="NF004477">
    <property type="entry name" value="PRK05815.1-1"/>
    <property type="match status" value="1"/>
</dbReference>
<keyword evidence="11 12" id="KW-0066">ATP synthesis</keyword>
<evidence type="ECO:0000256" key="1">
    <source>
        <dbReference type="ARBA" id="ARBA00004141"/>
    </source>
</evidence>
<keyword evidence="8 12" id="KW-1133">Transmembrane helix</keyword>
<evidence type="ECO:0000313" key="14">
    <source>
        <dbReference type="EMBL" id="AZN37319.1"/>
    </source>
</evidence>
<evidence type="ECO:0000256" key="3">
    <source>
        <dbReference type="ARBA" id="ARBA00022448"/>
    </source>
</evidence>
<evidence type="ECO:0000256" key="10">
    <source>
        <dbReference type="ARBA" id="ARBA00023136"/>
    </source>
</evidence>
<evidence type="ECO:0000313" key="15">
    <source>
        <dbReference type="Proteomes" id="UP000282438"/>
    </source>
</evidence>
<sequence>MTEHHAPANATEYIQHHLSFNEAVADPAGAFHLFNGFHLDTFWVALVLGFLFVGIFAFAARKATSGVPGPLQNFVEMIVEMVDTQIKDAFHGKSKVIGPLSLTIFCWVFLMNAMDFLPVDLLPWIGLHVFGIEKLRVVPTADVNQTFAMSLSVMLLIIGFSIKAKGLVGWLKELFTAPFHAEGLAMTVLLAPVNFAFQMVELIAKPISLALRLFGNMYAGELIFILIALLPFWAQWMLGAPWAIFHILVVTLQAFVFMMLTIVYLSLAVEDH</sequence>
<feature type="transmembrane region" description="Helical" evidence="12">
    <location>
        <begin position="96"/>
        <end position="114"/>
    </location>
</feature>
<evidence type="ECO:0000256" key="11">
    <source>
        <dbReference type="ARBA" id="ARBA00023310"/>
    </source>
</evidence>
<dbReference type="SUPFAM" id="SSF81336">
    <property type="entry name" value="F1F0 ATP synthase subunit A"/>
    <property type="match status" value="1"/>
</dbReference>
<dbReference type="CDD" id="cd00310">
    <property type="entry name" value="ATP-synt_Fo_a_6"/>
    <property type="match status" value="1"/>
</dbReference>
<dbReference type="PROSITE" id="PS00449">
    <property type="entry name" value="ATPASE_A"/>
    <property type="match status" value="1"/>
</dbReference>
<protein>
    <recommendedName>
        <fullName evidence="12 13">ATP synthase subunit a</fullName>
    </recommendedName>
    <alternativeName>
        <fullName evidence="12">ATP synthase F0 sector subunit a</fullName>
    </alternativeName>
    <alternativeName>
        <fullName evidence="12">F-ATPase subunit 6</fullName>
    </alternativeName>
</protein>
<comment type="subcellular location">
    <subcellularLocation>
        <location evidence="12 13">Cell membrane</location>
        <topology evidence="12 13">Multi-pass membrane protein</topology>
    </subcellularLocation>
    <subcellularLocation>
        <location evidence="1">Membrane</location>
        <topology evidence="1">Multi-pass membrane protein</topology>
    </subcellularLocation>
</comment>
<accession>A0A3S8ZV41</accession>
<dbReference type="GO" id="GO:0042777">
    <property type="term" value="P:proton motive force-driven plasma membrane ATP synthesis"/>
    <property type="evidence" value="ECO:0007669"/>
    <property type="project" value="TreeGrafter"/>
</dbReference>
<dbReference type="NCBIfam" id="TIGR01131">
    <property type="entry name" value="ATP_synt_6_or_A"/>
    <property type="match status" value="1"/>
</dbReference>
<evidence type="ECO:0000256" key="12">
    <source>
        <dbReference type="HAMAP-Rule" id="MF_01393"/>
    </source>
</evidence>
<comment type="similarity">
    <text evidence="2 12 13">Belongs to the ATPase A chain family.</text>
</comment>
<keyword evidence="9 12" id="KW-0406">Ion transport</keyword>
<dbReference type="FunFam" id="1.20.120.220:FF:000002">
    <property type="entry name" value="ATP synthase subunit a"/>
    <property type="match status" value="1"/>
</dbReference>
<feature type="transmembrane region" description="Helical" evidence="12">
    <location>
        <begin position="41"/>
        <end position="60"/>
    </location>
</feature>
<keyword evidence="5 12" id="KW-0138">CF(0)</keyword>
<dbReference type="InterPro" id="IPR000568">
    <property type="entry name" value="ATP_synth_F0_asu"/>
</dbReference>
<dbReference type="AlphaFoldDB" id="A0A3S8ZV41"/>
<dbReference type="PANTHER" id="PTHR42823:SF3">
    <property type="entry name" value="ATP SYNTHASE SUBUNIT A, CHLOROPLASTIC"/>
    <property type="match status" value="1"/>
</dbReference>